<feature type="domain" description="RNase NYN" evidence="2">
    <location>
        <begin position="47"/>
        <end position="139"/>
    </location>
</feature>
<evidence type="ECO:0000259" key="2">
    <source>
        <dbReference type="Pfam" id="PF11977"/>
    </source>
</evidence>
<evidence type="ECO:0000313" key="3">
    <source>
        <dbReference type="EMBL" id="CAJ0577726.1"/>
    </source>
</evidence>
<name>A0AA36G6N5_9BILA</name>
<proteinExistence type="predicted"/>
<protein>
    <recommendedName>
        <fullName evidence="2">RNase NYN domain-containing protein</fullName>
    </recommendedName>
</protein>
<sequence length="151" mass="16619">MLSEATTDPEEAEADGTPATSPTQECSSIEDLFEGSVFSAPAADAVRRLIVIDGCNVARSSCGPSRDNVNCGGLMTVIRWFLVRNFEVVAFLPVIYNNNYNTNAVSVQVLPKLEELGVVTFTPARTARGERRAFINYDDLSVFHHHTYVQF</sequence>
<dbReference type="Pfam" id="PF11977">
    <property type="entry name" value="RNase_Zc3h12a"/>
    <property type="match status" value="1"/>
</dbReference>
<dbReference type="Proteomes" id="UP001177023">
    <property type="component" value="Unassembled WGS sequence"/>
</dbReference>
<gene>
    <name evidence="3" type="ORF">MSPICULIGERA_LOCUS15994</name>
</gene>
<organism evidence="3 4">
    <name type="scientific">Mesorhabditis spiculigera</name>
    <dbReference type="NCBI Taxonomy" id="96644"/>
    <lineage>
        <taxon>Eukaryota</taxon>
        <taxon>Metazoa</taxon>
        <taxon>Ecdysozoa</taxon>
        <taxon>Nematoda</taxon>
        <taxon>Chromadorea</taxon>
        <taxon>Rhabditida</taxon>
        <taxon>Rhabditina</taxon>
        <taxon>Rhabditomorpha</taxon>
        <taxon>Rhabditoidea</taxon>
        <taxon>Rhabditidae</taxon>
        <taxon>Mesorhabditinae</taxon>
        <taxon>Mesorhabditis</taxon>
    </lineage>
</organism>
<evidence type="ECO:0000313" key="4">
    <source>
        <dbReference type="Proteomes" id="UP001177023"/>
    </source>
</evidence>
<comment type="caution">
    <text evidence="3">The sequence shown here is derived from an EMBL/GenBank/DDBJ whole genome shotgun (WGS) entry which is preliminary data.</text>
</comment>
<reference evidence="3" key="1">
    <citation type="submission" date="2023-06" db="EMBL/GenBank/DDBJ databases">
        <authorList>
            <person name="Delattre M."/>
        </authorList>
    </citation>
    <scope>NUCLEOTIDE SEQUENCE</scope>
    <source>
        <strain evidence="3">AF72</strain>
    </source>
</reference>
<evidence type="ECO:0000256" key="1">
    <source>
        <dbReference type="SAM" id="MobiDB-lite"/>
    </source>
</evidence>
<dbReference type="InterPro" id="IPR021869">
    <property type="entry name" value="RNase_Zc3h12_NYN"/>
</dbReference>
<accession>A0AA36G6N5</accession>
<dbReference type="Gene3D" id="3.40.50.11980">
    <property type="match status" value="1"/>
</dbReference>
<feature type="non-terminal residue" evidence="3">
    <location>
        <position position="1"/>
    </location>
</feature>
<dbReference type="EMBL" id="CATQJA010002651">
    <property type="protein sequence ID" value="CAJ0577726.1"/>
    <property type="molecule type" value="Genomic_DNA"/>
</dbReference>
<dbReference type="AlphaFoldDB" id="A0AA36G6N5"/>
<keyword evidence="4" id="KW-1185">Reference proteome</keyword>
<feature type="region of interest" description="Disordered" evidence="1">
    <location>
        <begin position="1"/>
        <end position="25"/>
    </location>
</feature>